<feature type="domain" description="Fungal lipase-type" evidence="1">
    <location>
        <begin position="142"/>
        <end position="269"/>
    </location>
</feature>
<dbReference type="Pfam" id="PF01764">
    <property type="entry name" value="Lipase_3"/>
    <property type="match status" value="1"/>
</dbReference>
<gene>
    <name evidence="2" type="ORF">DN068_02995</name>
</gene>
<sequence>MSTSTSTQTPIAPFKESIPYPKEQIIHSFSKFVNAGYGIKAYNSESALQAYVAKIVGLCMNDTTITNCVGSDWTLAWGPIVFSNTPDANSVVVDNAMMMVYSPLNNLIIVAIAGTNIDSSYGWLTEDFNGATTVSWQSVVGNNVSVPSGASISAGTNDGLEKLLSMQDSNGYTLITALSNLLAESGTGTGLELAVCGHSLGGALSPAMALYLSNIQSDSSLNWNTSKKVTTISAWPTAGPTPGNADFATYLPTIVSYTSRYNTLDVVPQGWMQTSLSTVPTLYDSYITPVKGGTPQDVTLGILATGAILRSYNVTMGSVLPVVTNNDYQQAQPWTPITGSFDFTTDFKYSIGVQYILGQLNLSTGMAQYENYFTNVARFIVQMGYQHTIAYDSMLGIPTVAGEYTSILNNNNPDGQTLDEMHHEAAVKAIGLGPQMKNLDFGKIAQAVRENAATHTEAVTV</sequence>
<dbReference type="AlphaFoldDB" id="A0A2W2B3H2"/>
<dbReference type="InterPro" id="IPR051218">
    <property type="entry name" value="Sec_MonoDiacylglyc_Lipase"/>
</dbReference>
<comment type="caution">
    <text evidence="2">The sequence shown here is derived from an EMBL/GenBank/DDBJ whole genome shotgun (WGS) entry which is preliminary data.</text>
</comment>
<protein>
    <recommendedName>
        <fullName evidence="1">Fungal lipase-type domain-containing protein</fullName>
    </recommendedName>
</protein>
<evidence type="ECO:0000313" key="3">
    <source>
        <dbReference type="Proteomes" id="UP000248745"/>
    </source>
</evidence>
<keyword evidence="3" id="KW-1185">Reference proteome</keyword>
<dbReference type="Proteomes" id="UP000248745">
    <property type="component" value="Unassembled WGS sequence"/>
</dbReference>
<evidence type="ECO:0000259" key="1">
    <source>
        <dbReference type="Pfam" id="PF01764"/>
    </source>
</evidence>
<dbReference type="EMBL" id="QKTW01000003">
    <property type="protein sequence ID" value="PZF74558.1"/>
    <property type="molecule type" value="Genomic_DNA"/>
</dbReference>
<dbReference type="InterPro" id="IPR029058">
    <property type="entry name" value="AB_hydrolase_fold"/>
</dbReference>
<organism evidence="2 3">
    <name type="scientific">Taibaiella soli</name>
    <dbReference type="NCBI Taxonomy" id="1649169"/>
    <lineage>
        <taxon>Bacteria</taxon>
        <taxon>Pseudomonadati</taxon>
        <taxon>Bacteroidota</taxon>
        <taxon>Chitinophagia</taxon>
        <taxon>Chitinophagales</taxon>
        <taxon>Chitinophagaceae</taxon>
        <taxon>Taibaiella</taxon>
    </lineage>
</organism>
<dbReference type="OrthoDB" id="5522031at2"/>
<accession>A0A2W2B3H2</accession>
<name>A0A2W2B3H2_9BACT</name>
<dbReference type="RefSeq" id="WP_110997398.1">
    <property type="nucleotide sequence ID" value="NZ_QKTW01000003.1"/>
</dbReference>
<dbReference type="SUPFAM" id="SSF53474">
    <property type="entry name" value="alpha/beta-Hydrolases"/>
    <property type="match status" value="1"/>
</dbReference>
<dbReference type="Gene3D" id="3.40.50.1820">
    <property type="entry name" value="alpha/beta hydrolase"/>
    <property type="match status" value="1"/>
</dbReference>
<proteinExistence type="predicted"/>
<evidence type="ECO:0000313" key="2">
    <source>
        <dbReference type="EMBL" id="PZF74558.1"/>
    </source>
</evidence>
<reference evidence="2 3" key="1">
    <citation type="submission" date="2018-06" db="EMBL/GenBank/DDBJ databases">
        <title>Mucibacter soli gen. nov., sp. nov., a new member of the family Chitinophagaceae producing mucin.</title>
        <authorList>
            <person name="Kim M.-K."/>
            <person name="Park S."/>
            <person name="Kim T.-S."/>
            <person name="Joung Y."/>
            <person name="Han J.-H."/>
            <person name="Kim S.B."/>
        </authorList>
    </citation>
    <scope>NUCLEOTIDE SEQUENCE [LARGE SCALE GENOMIC DNA]</scope>
    <source>
        <strain evidence="2 3">R1-15</strain>
    </source>
</reference>
<dbReference type="PANTHER" id="PTHR45856">
    <property type="entry name" value="ALPHA/BETA-HYDROLASES SUPERFAMILY PROTEIN"/>
    <property type="match status" value="1"/>
</dbReference>
<dbReference type="GO" id="GO:0006629">
    <property type="term" value="P:lipid metabolic process"/>
    <property type="evidence" value="ECO:0007669"/>
    <property type="project" value="InterPro"/>
</dbReference>
<dbReference type="InterPro" id="IPR002921">
    <property type="entry name" value="Fungal_lipase-type"/>
</dbReference>
<dbReference type="PANTHER" id="PTHR45856:SF24">
    <property type="entry name" value="FUNGAL LIPASE-LIKE DOMAIN-CONTAINING PROTEIN"/>
    <property type="match status" value="1"/>
</dbReference>